<keyword evidence="3 10" id="KW-0808">Transferase</keyword>
<dbReference type="PANTHER" id="PTHR31595:SF27">
    <property type="entry name" value="WAX SYNTHASE DOMAIN-CONTAINING PROTEIN-RELATED"/>
    <property type="match status" value="1"/>
</dbReference>
<dbReference type="AlphaFoldDB" id="A0A1Y1Z3M4"/>
<evidence type="ECO:0000313" key="11">
    <source>
        <dbReference type="Proteomes" id="UP000193144"/>
    </source>
</evidence>
<dbReference type="GO" id="GO:0016020">
    <property type="term" value="C:membrane"/>
    <property type="evidence" value="ECO:0007669"/>
    <property type="project" value="UniProtKB-SubCell"/>
</dbReference>
<dbReference type="PANTHER" id="PTHR31595">
    <property type="entry name" value="LONG-CHAIN-ALCOHOL O-FATTY-ACYLTRANSFERASE 3-RELATED"/>
    <property type="match status" value="1"/>
</dbReference>
<feature type="transmembrane region" description="Helical" evidence="8">
    <location>
        <begin position="46"/>
        <end position="63"/>
    </location>
</feature>
<dbReference type="EMBL" id="MCFA01000135">
    <property type="protein sequence ID" value="ORY04455.1"/>
    <property type="molecule type" value="Genomic_DNA"/>
</dbReference>
<protein>
    <submittedName>
        <fullName evidence="10">Membrane bound O-acyl transferase family-domain-containing protein</fullName>
    </submittedName>
</protein>
<evidence type="ECO:0000256" key="6">
    <source>
        <dbReference type="ARBA" id="ARBA00023136"/>
    </source>
</evidence>
<evidence type="ECO:0000256" key="4">
    <source>
        <dbReference type="ARBA" id="ARBA00022692"/>
    </source>
</evidence>
<evidence type="ECO:0000256" key="2">
    <source>
        <dbReference type="ARBA" id="ARBA00007282"/>
    </source>
</evidence>
<evidence type="ECO:0000256" key="8">
    <source>
        <dbReference type="SAM" id="Phobius"/>
    </source>
</evidence>
<evidence type="ECO:0000256" key="1">
    <source>
        <dbReference type="ARBA" id="ARBA00004141"/>
    </source>
</evidence>
<dbReference type="InterPro" id="IPR044851">
    <property type="entry name" value="Wax_synthase"/>
</dbReference>
<keyword evidence="4 8" id="KW-0812">Transmembrane</keyword>
<dbReference type="Pfam" id="PF13813">
    <property type="entry name" value="MBOAT_2"/>
    <property type="match status" value="1"/>
</dbReference>
<feature type="region of interest" description="Disordered" evidence="7">
    <location>
        <begin position="128"/>
        <end position="148"/>
    </location>
</feature>
<feature type="transmembrane region" description="Helical" evidence="8">
    <location>
        <begin position="262"/>
        <end position="284"/>
    </location>
</feature>
<comment type="caution">
    <text evidence="10">The sequence shown here is derived from an EMBL/GenBank/DDBJ whole genome shotgun (WGS) entry which is preliminary data.</text>
</comment>
<comment type="subcellular location">
    <subcellularLocation>
        <location evidence="1">Membrane</location>
        <topology evidence="1">Multi-pass membrane protein</topology>
    </subcellularLocation>
</comment>
<keyword evidence="5 8" id="KW-1133">Transmembrane helix</keyword>
<evidence type="ECO:0000313" key="10">
    <source>
        <dbReference type="EMBL" id="ORY04455.1"/>
    </source>
</evidence>
<feature type="transmembrane region" description="Helical" evidence="8">
    <location>
        <begin position="97"/>
        <end position="114"/>
    </location>
</feature>
<organism evidence="10 11">
    <name type="scientific">Clohesyomyces aquaticus</name>
    <dbReference type="NCBI Taxonomy" id="1231657"/>
    <lineage>
        <taxon>Eukaryota</taxon>
        <taxon>Fungi</taxon>
        <taxon>Dikarya</taxon>
        <taxon>Ascomycota</taxon>
        <taxon>Pezizomycotina</taxon>
        <taxon>Dothideomycetes</taxon>
        <taxon>Pleosporomycetidae</taxon>
        <taxon>Pleosporales</taxon>
        <taxon>Lindgomycetaceae</taxon>
        <taxon>Clohesyomyces</taxon>
    </lineage>
</organism>
<evidence type="ECO:0000256" key="3">
    <source>
        <dbReference type="ARBA" id="ARBA00022679"/>
    </source>
</evidence>
<keyword evidence="11" id="KW-1185">Reference proteome</keyword>
<dbReference type="GO" id="GO:0008374">
    <property type="term" value="F:O-acyltransferase activity"/>
    <property type="evidence" value="ECO:0007669"/>
    <property type="project" value="InterPro"/>
</dbReference>
<comment type="similarity">
    <text evidence="2">Belongs to the wax synthase family.</text>
</comment>
<feature type="domain" description="Wax synthase" evidence="9">
    <location>
        <begin position="290"/>
        <end position="377"/>
    </location>
</feature>
<keyword evidence="6 8" id="KW-0472">Membrane</keyword>
<evidence type="ECO:0000259" key="9">
    <source>
        <dbReference type="Pfam" id="PF13813"/>
    </source>
</evidence>
<reference evidence="10 11" key="1">
    <citation type="submission" date="2016-07" db="EMBL/GenBank/DDBJ databases">
        <title>Pervasive Adenine N6-methylation of Active Genes in Fungi.</title>
        <authorList>
            <consortium name="DOE Joint Genome Institute"/>
            <person name="Mondo S.J."/>
            <person name="Dannebaum R.O."/>
            <person name="Kuo R.C."/>
            <person name="Labutti K."/>
            <person name="Haridas S."/>
            <person name="Kuo A."/>
            <person name="Salamov A."/>
            <person name="Ahrendt S.R."/>
            <person name="Lipzen A."/>
            <person name="Sullivan W."/>
            <person name="Andreopoulos W.B."/>
            <person name="Clum A."/>
            <person name="Lindquist E."/>
            <person name="Daum C."/>
            <person name="Ramamoorthy G.K."/>
            <person name="Gryganskyi A."/>
            <person name="Culley D."/>
            <person name="Magnuson J.K."/>
            <person name="James T.Y."/>
            <person name="O'Malley M.A."/>
            <person name="Stajich J.E."/>
            <person name="Spatafora J.W."/>
            <person name="Visel A."/>
            <person name="Grigoriev I.V."/>
        </authorList>
    </citation>
    <scope>NUCLEOTIDE SEQUENCE [LARGE SCALE GENOMIC DNA]</scope>
    <source>
        <strain evidence="10 11">CBS 115471</strain>
    </source>
</reference>
<dbReference type="OrthoDB" id="1077582at2759"/>
<dbReference type="GO" id="GO:0006629">
    <property type="term" value="P:lipid metabolic process"/>
    <property type="evidence" value="ECO:0007669"/>
    <property type="project" value="InterPro"/>
</dbReference>
<gene>
    <name evidence="10" type="ORF">BCR34DRAFT_572666</name>
</gene>
<dbReference type="InterPro" id="IPR032805">
    <property type="entry name" value="Wax_synthase_dom"/>
</dbReference>
<proteinExistence type="inferred from homology"/>
<accession>A0A1Y1Z3M4</accession>
<sequence length="471" mass="53712">MSAFRTGKIPTLLLHLLRVPHRLDFERFPLRNRTMSIMFPWIDHPVSLFLRSFLTYVLILAFTHPNSIIRPACLPVFVYHIWKLLNSSTYIFFTHPMYSNLLGGSIFSVMIRYLDTVILRKTSYEAGGPTTTAEGEPLQLSRTKESDRRSRTQGTVCQRILFATSHIFNNRLSNTPWEVKNVPHFDENNPTYTPSKGAFLRQNAFILSASILLLDLSRLASGDLAENAIFFADAKIPFFTRLQDVTIEDVAMRFITTISSIIITYLLFQAMYTCAAILAVGSGLSTPNRWRPLFGSIRDARSLRRAWSLFWHQAMSSCLTGPAKYLTFRLLRLPRRSLISRYILTTIVFVLSGCMHLCADTAAGIPISESGVVRFFATQALGLVIEDFVQGAWRIVEEEGGKSWTLPPIWRARWKAPKKSGVRWWQKGIGYVWVVAWLAWSMPVWTYPAARRSQGEGILPFSILEHFSRTA</sequence>
<dbReference type="Proteomes" id="UP000193144">
    <property type="component" value="Unassembled WGS sequence"/>
</dbReference>
<evidence type="ECO:0000256" key="7">
    <source>
        <dbReference type="SAM" id="MobiDB-lite"/>
    </source>
</evidence>
<evidence type="ECO:0000256" key="5">
    <source>
        <dbReference type="ARBA" id="ARBA00022989"/>
    </source>
</evidence>
<name>A0A1Y1Z3M4_9PLEO</name>